<feature type="domain" description="HTH lysR-type" evidence="5">
    <location>
        <begin position="1"/>
        <end position="58"/>
    </location>
</feature>
<dbReference type="PROSITE" id="PS50931">
    <property type="entry name" value="HTH_LYSR"/>
    <property type="match status" value="1"/>
</dbReference>
<dbReference type="FunFam" id="1.10.10.10:FF:000001">
    <property type="entry name" value="LysR family transcriptional regulator"/>
    <property type="match status" value="1"/>
</dbReference>
<dbReference type="Proteomes" id="UP001220662">
    <property type="component" value="Unassembled WGS sequence"/>
</dbReference>
<proteinExistence type="inferred from homology"/>
<dbReference type="InterPro" id="IPR005119">
    <property type="entry name" value="LysR_subst-bd"/>
</dbReference>
<comment type="similarity">
    <text evidence="1">Belongs to the LysR transcriptional regulatory family.</text>
</comment>
<accession>A0AAW6PBV1</accession>
<dbReference type="GO" id="GO:0003700">
    <property type="term" value="F:DNA-binding transcription factor activity"/>
    <property type="evidence" value="ECO:0007669"/>
    <property type="project" value="InterPro"/>
</dbReference>
<dbReference type="PANTHER" id="PTHR30346">
    <property type="entry name" value="TRANSCRIPTIONAL DUAL REGULATOR HCAR-RELATED"/>
    <property type="match status" value="1"/>
</dbReference>
<dbReference type="Gene3D" id="3.40.190.10">
    <property type="entry name" value="Periplasmic binding protein-like II"/>
    <property type="match status" value="2"/>
</dbReference>
<dbReference type="PRINTS" id="PR00039">
    <property type="entry name" value="HTHLYSR"/>
</dbReference>
<sequence length="301" mass="33291">MELRQLQQFVVLAETLNFRQAAEQLHISQPPLSVSIRKLEEDLGVALFERSTRQVNLTEAGRAVLPEFRKALFHIQQARRHAVEADSGSRGELSIGSVGSATISLIPRIAPRFRQRYPGIALRLVEQPSSKVLDMVERGDLDLGLVRYPFVCAPKLQMVALEWDRLVVALPSNSPLIGDQQPSIDLDQLADQPVIAYAPTEGLHHVVLQLCQKAGFIPRLEHSTSQIQAAISMVAGGLGITLLPAMHARNKVKGVRFLELSSPFQERMTGLALVYDPDNESSLARQFRESAIEILGADLQE</sequence>
<dbReference type="SUPFAM" id="SSF53850">
    <property type="entry name" value="Periplasmic binding protein-like II"/>
    <property type="match status" value="1"/>
</dbReference>
<dbReference type="AlphaFoldDB" id="A0AAW6PBV1"/>
<evidence type="ECO:0000313" key="6">
    <source>
        <dbReference type="EMBL" id="MDF3844130.1"/>
    </source>
</evidence>
<dbReference type="Pfam" id="PF00126">
    <property type="entry name" value="HTH_1"/>
    <property type="match status" value="1"/>
</dbReference>
<dbReference type="Pfam" id="PF03466">
    <property type="entry name" value="LysR_substrate"/>
    <property type="match status" value="1"/>
</dbReference>
<evidence type="ECO:0000256" key="3">
    <source>
        <dbReference type="ARBA" id="ARBA00023125"/>
    </source>
</evidence>
<dbReference type="PANTHER" id="PTHR30346:SF28">
    <property type="entry name" value="HTH-TYPE TRANSCRIPTIONAL REGULATOR CYNR"/>
    <property type="match status" value="1"/>
</dbReference>
<dbReference type="InterPro" id="IPR036388">
    <property type="entry name" value="WH-like_DNA-bd_sf"/>
</dbReference>
<dbReference type="SUPFAM" id="SSF46785">
    <property type="entry name" value="Winged helix' DNA-binding domain"/>
    <property type="match status" value="1"/>
</dbReference>
<keyword evidence="4" id="KW-0804">Transcription</keyword>
<dbReference type="EMBL" id="JARJLR010000337">
    <property type="protein sequence ID" value="MDF3844130.1"/>
    <property type="molecule type" value="Genomic_DNA"/>
</dbReference>
<dbReference type="CDD" id="cd08414">
    <property type="entry name" value="PBP2_LTTR_aromatics_like"/>
    <property type="match status" value="1"/>
</dbReference>
<dbReference type="GO" id="GO:0032993">
    <property type="term" value="C:protein-DNA complex"/>
    <property type="evidence" value="ECO:0007669"/>
    <property type="project" value="TreeGrafter"/>
</dbReference>
<evidence type="ECO:0000313" key="7">
    <source>
        <dbReference type="Proteomes" id="UP001220662"/>
    </source>
</evidence>
<dbReference type="RefSeq" id="WP_276215406.1">
    <property type="nucleotide sequence ID" value="NZ_JARJLR010000337.1"/>
</dbReference>
<evidence type="ECO:0000256" key="1">
    <source>
        <dbReference type="ARBA" id="ARBA00009437"/>
    </source>
</evidence>
<evidence type="ECO:0000256" key="2">
    <source>
        <dbReference type="ARBA" id="ARBA00023015"/>
    </source>
</evidence>
<keyword evidence="3" id="KW-0238">DNA-binding</keyword>
<comment type="caution">
    <text evidence="6">The sequence shown here is derived from an EMBL/GenBank/DDBJ whole genome shotgun (WGS) entry which is preliminary data.</text>
</comment>
<protein>
    <submittedName>
        <fullName evidence="6">LysR family transcriptional regulator</fullName>
    </submittedName>
</protein>
<dbReference type="GO" id="GO:0003677">
    <property type="term" value="F:DNA binding"/>
    <property type="evidence" value="ECO:0007669"/>
    <property type="project" value="UniProtKB-KW"/>
</dbReference>
<organism evidence="6 7">
    <name type="scientific">Pseudomonas citronellolis</name>
    <dbReference type="NCBI Taxonomy" id="53408"/>
    <lineage>
        <taxon>Bacteria</taxon>
        <taxon>Pseudomonadati</taxon>
        <taxon>Pseudomonadota</taxon>
        <taxon>Gammaproteobacteria</taxon>
        <taxon>Pseudomonadales</taxon>
        <taxon>Pseudomonadaceae</taxon>
        <taxon>Pseudomonas</taxon>
    </lineage>
</organism>
<dbReference type="InterPro" id="IPR000847">
    <property type="entry name" value="LysR_HTH_N"/>
</dbReference>
<evidence type="ECO:0000259" key="5">
    <source>
        <dbReference type="PROSITE" id="PS50931"/>
    </source>
</evidence>
<reference evidence="6" key="1">
    <citation type="submission" date="2023-03" db="EMBL/GenBank/DDBJ databases">
        <title>Draft assemblies of triclosan tolerant bacteria isolated from returned activated sludge.</title>
        <authorList>
            <person name="Van Hamelsveld S."/>
        </authorList>
    </citation>
    <scope>NUCLEOTIDE SEQUENCE</scope>
    <source>
        <strain evidence="6">GW210015_S63</strain>
    </source>
</reference>
<dbReference type="Gene3D" id="1.10.10.10">
    <property type="entry name" value="Winged helix-like DNA-binding domain superfamily/Winged helix DNA-binding domain"/>
    <property type="match status" value="1"/>
</dbReference>
<gene>
    <name evidence="6" type="ORF">P3W55_20665</name>
</gene>
<keyword evidence="2" id="KW-0805">Transcription regulation</keyword>
<dbReference type="InterPro" id="IPR036390">
    <property type="entry name" value="WH_DNA-bd_sf"/>
</dbReference>
<evidence type="ECO:0000256" key="4">
    <source>
        <dbReference type="ARBA" id="ARBA00023163"/>
    </source>
</evidence>
<name>A0AAW6PBV1_9PSED</name>